<dbReference type="Pfam" id="PF06276">
    <property type="entry name" value="FhuF"/>
    <property type="match status" value="1"/>
</dbReference>
<dbReference type="GO" id="GO:0019290">
    <property type="term" value="P:siderophore biosynthetic process"/>
    <property type="evidence" value="ECO:0007669"/>
    <property type="project" value="InterPro"/>
</dbReference>
<dbReference type="InterPro" id="IPR022770">
    <property type="entry name" value="IucA/IucC-like_C"/>
</dbReference>
<sequence>MGPSARAIAEQASFQAFLHCYLREVDGGRWVDGAAEGPPQALRLTTREAELAVEVSYRSLAGRHRLGQAWACRPGQGWARLTPVAAIDLLVTELYARVGGMLPELRRSRELELRYRLLDSQRVMARYVAARRQDPRLVSERFIDAEQSLLFGHVAHPTPKSRQGLADWQHERYAPELAGRFPLHLFSVHRDLVVQGSHGVAPATELVAELLGEALPPLAEAHLPVPAHPLQAQWLLAQPAVQAAMARGEIRSLGERGPHFTATSSVRTLYNEASPWMLKFSIPVRVTNSLRVNKAHELEAGLVMAQLIRATGFADAEPRFRFLQDPAYLSVRLPGLRESGFETILRENPFTRGRDGGAIAVAALTQEPLEGRPSRLQALIEGLALNEGRGLAAVSRDWFRHYLSCAIAPALRLYDAHGIALEAHQQNGLLDLSAGYPTAFYYRDNQGYYLSASRREALTSLCPALARTPELFYADDMIRDRFCYYLVANQLFAVIARLGQDGLLAEEEALALLREALVRWRTRLDGPARPLVSRLLEEARLPYKGNLLTRVQDVDELEADLEMAVYTRIANPLRATRQILAAEARHAVA</sequence>
<evidence type="ECO:0000313" key="5">
    <source>
        <dbReference type="Proteomes" id="UP000321275"/>
    </source>
</evidence>
<evidence type="ECO:0000256" key="1">
    <source>
        <dbReference type="ARBA" id="ARBA00007832"/>
    </source>
</evidence>
<dbReference type="OrthoDB" id="495728at2"/>
<accession>A0A510XC93</accession>
<name>A0A510XC93_9GAMM</name>
<comment type="caution">
    <text evidence="4">The sequence shown here is derived from an EMBL/GenBank/DDBJ whole genome shotgun (WGS) entry which is preliminary data.</text>
</comment>
<dbReference type="AlphaFoldDB" id="A0A510XC93"/>
<dbReference type="Gene3D" id="1.10.510.40">
    <property type="match status" value="1"/>
</dbReference>
<dbReference type="PANTHER" id="PTHR34384:SF5">
    <property type="entry name" value="L-2,3-DIAMINOPROPANOATE--CITRATE LIGASE"/>
    <property type="match status" value="1"/>
</dbReference>
<dbReference type="GO" id="GO:0016881">
    <property type="term" value="F:acid-amino acid ligase activity"/>
    <property type="evidence" value="ECO:0007669"/>
    <property type="project" value="UniProtKB-ARBA"/>
</dbReference>
<evidence type="ECO:0000313" key="4">
    <source>
        <dbReference type="EMBL" id="GEK49052.1"/>
    </source>
</evidence>
<dbReference type="EMBL" id="BJUK01000065">
    <property type="protein sequence ID" value="GEK49052.1"/>
    <property type="molecule type" value="Genomic_DNA"/>
</dbReference>
<dbReference type="InterPro" id="IPR037455">
    <property type="entry name" value="LucA/IucC-like"/>
</dbReference>
<reference evidence="4 5" key="1">
    <citation type="submission" date="2019-07" db="EMBL/GenBank/DDBJ databases">
        <title>Whole genome shotgun sequence of Halomonas pacifica NBRC 102220.</title>
        <authorList>
            <person name="Hosoyama A."/>
            <person name="Uohara A."/>
            <person name="Ohji S."/>
            <person name="Ichikawa N."/>
        </authorList>
    </citation>
    <scope>NUCLEOTIDE SEQUENCE [LARGE SCALE GENOMIC DNA]</scope>
    <source>
        <strain evidence="4 5">NBRC 102220</strain>
    </source>
</reference>
<protein>
    <submittedName>
        <fullName evidence="4">Petrobactin biosynthesis protein AsbA</fullName>
    </submittedName>
</protein>
<feature type="domain" description="Aerobactin siderophore biosynthesis IucA/IucC N-terminal" evidence="2">
    <location>
        <begin position="142"/>
        <end position="366"/>
    </location>
</feature>
<dbReference type="RefSeq" id="WP_146804371.1">
    <property type="nucleotide sequence ID" value="NZ_BJUK01000065.1"/>
</dbReference>
<gene>
    <name evidence="4" type="ORF">HPA02_33350</name>
</gene>
<dbReference type="Proteomes" id="UP000321275">
    <property type="component" value="Unassembled WGS sequence"/>
</dbReference>
<evidence type="ECO:0000259" key="2">
    <source>
        <dbReference type="Pfam" id="PF04183"/>
    </source>
</evidence>
<comment type="similarity">
    <text evidence="1">Belongs to the IucA/IucC family.</text>
</comment>
<evidence type="ECO:0000259" key="3">
    <source>
        <dbReference type="Pfam" id="PF06276"/>
    </source>
</evidence>
<keyword evidence="5" id="KW-1185">Reference proteome</keyword>
<dbReference type="PANTHER" id="PTHR34384">
    <property type="entry name" value="L-2,3-DIAMINOPROPANOATE--CITRATE LIGASE"/>
    <property type="match status" value="1"/>
</dbReference>
<dbReference type="InterPro" id="IPR007310">
    <property type="entry name" value="Aerobactin_biosyn_IucA/IucC_N"/>
</dbReference>
<organism evidence="4 5">
    <name type="scientific">Bisbaumannia pacifica</name>
    <dbReference type="NCBI Taxonomy" id="77098"/>
    <lineage>
        <taxon>Bacteria</taxon>
        <taxon>Pseudomonadati</taxon>
        <taxon>Pseudomonadota</taxon>
        <taxon>Gammaproteobacteria</taxon>
        <taxon>Oceanospirillales</taxon>
        <taxon>Halomonadaceae</taxon>
        <taxon>Bisbaumannia</taxon>
    </lineage>
</organism>
<dbReference type="Pfam" id="PF04183">
    <property type="entry name" value="IucA_IucC"/>
    <property type="match status" value="1"/>
</dbReference>
<feature type="domain" description="Aerobactin siderophore biosynthesis IucA/IucC-like C-terminal" evidence="3">
    <location>
        <begin position="397"/>
        <end position="557"/>
    </location>
</feature>
<proteinExistence type="inferred from homology"/>